<reference evidence="2" key="1">
    <citation type="submission" date="2016-05" db="EMBL/GenBank/DDBJ databases">
        <authorList>
            <person name="Lavstsen T."/>
            <person name="Jespersen J.S."/>
        </authorList>
    </citation>
    <scope>NUCLEOTIDE SEQUENCE</scope>
    <source>
        <tissue evidence="2">Brain</tissue>
    </source>
</reference>
<reference evidence="2" key="2">
    <citation type="submission" date="2016-06" db="EMBL/GenBank/DDBJ databases">
        <title>The genome of a short-lived fish provides insights into sex chromosome evolution and the genetic control of aging.</title>
        <authorList>
            <person name="Reichwald K."/>
            <person name="Felder M."/>
            <person name="Petzold A."/>
            <person name="Koch P."/>
            <person name="Groth M."/>
            <person name="Platzer M."/>
        </authorList>
    </citation>
    <scope>NUCLEOTIDE SEQUENCE</scope>
    <source>
        <tissue evidence="2">Brain</tissue>
    </source>
</reference>
<feature type="non-terminal residue" evidence="2">
    <location>
        <position position="1"/>
    </location>
</feature>
<feature type="transmembrane region" description="Helical" evidence="1">
    <location>
        <begin position="14"/>
        <end position="33"/>
    </location>
</feature>
<keyword evidence="1" id="KW-0472">Membrane</keyword>
<sequence length="56" mass="6299">VVLSDHHSDRCPRIPIQIVVLVCNFSMTSFCLCRRSGQGENMAGGKQKWFVADTIF</sequence>
<gene>
    <name evidence="2" type="primary">PYCRL</name>
</gene>
<protein>
    <submittedName>
        <fullName evidence="2">Pyrroline-5-carboxylate reductase-like</fullName>
    </submittedName>
</protein>
<evidence type="ECO:0000256" key="1">
    <source>
        <dbReference type="SAM" id="Phobius"/>
    </source>
</evidence>
<name>A0A1A8E3K3_NOTKA</name>
<accession>A0A1A8E3K3</accession>
<dbReference type="AlphaFoldDB" id="A0A1A8E3K3"/>
<feature type="non-terminal residue" evidence="2">
    <location>
        <position position="56"/>
    </location>
</feature>
<evidence type="ECO:0000313" key="2">
    <source>
        <dbReference type="EMBL" id="SBQ40558.1"/>
    </source>
</evidence>
<organism evidence="2">
    <name type="scientific">Nothobranchius kadleci</name>
    <name type="common">African annual killifish</name>
    <dbReference type="NCBI Taxonomy" id="1051664"/>
    <lineage>
        <taxon>Eukaryota</taxon>
        <taxon>Metazoa</taxon>
        <taxon>Chordata</taxon>
        <taxon>Craniata</taxon>
        <taxon>Vertebrata</taxon>
        <taxon>Euteleostomi</taxon>
        <taxon>Actinopterygii</taxon>
        <taxon>Neopterygii</taxon>
        <taxon>Teleostei</taxon>
        <taxon>Neoteleostei</taxon>
        <taxon>Acanthomorphata</taxon>
        <taxon>Ovalentaria</taxon>
        <taxon>Atherinomorphae</taxon>
        <taxon>Cyprinodontiformes</taxon>
        <taxon>Nothobranchiidae</taxon>
        <taxon>Nothobranchius</taxon>
    </lineage>
</organism>
<keyword evidence="1" id="KW-1133">Transmembrane helix</keyword>
<keyword evidence="1" id="KW-0812">Transmembrane</keyword>
<proteinExistence type="predicted"/>
<dbReference type="EMBL" id="HAEA01012078">
    <property type="protein sequence ID" value="SBQ40558.1"/>
    <property type="molecule type" value="Transcribed_RNA"/>
</dbReference>